<evidence type="ECO:0000313" key="3">
    <source>
        <dbReference type="Proteomes" id="UP000011996"/>
    </source>
</evidence>
<proteinExistence type="predicted"/>
<reference evidence="2 3" key="1">
    <citation type="journal article" date="2013" name="Mar. Genomics">
        <title>Expression of sulfatases in Rhodopirellula baltica and the diversity of sulfatases in the genus Rhodopirellula.</title>
        <authorList>
            <person name="Wegner C.E."/>
            <person name="Richter-Heitmann T."/>
            <person name="Klindworth A."/>
            <person name="Klockow C."/>
            <person name="Richter M."/>
            <person name="Achstetter T."/>
            <person name="Glockner F.O."/>
            <person name="Harder J."/>
        </authorList>
    </citation>
    <scope>NUCLEOTIDE SEQUENCE [LARGE SCALE GENOMIC DNA]</scope>
    <source>
        <strain evidence="2 3">SH398</strain>
    </source>
</reference>
<feature type="compositionally biased region" description="Basic and acidic residues" evidence="1">
    <location>
        <begin position="25"/>
        <end position="41"/>
    </location>
</feature>
<dbReference type="Proteomes" id="UP000011996">
    <property type="component" value="Unassembled WGS sequence"/>
</dbReference>
<gene>
    <name evidence="2" type="ORF">RESH_04332</name>
</gene>
<comment type="caution">
    <text evidence="2">The sequence shown here is derived from an EMBL/GenBank/DDBJ whole genome shotgun (WGS) entry which is preliminary data.</text>
</comment>
<dbReference type="EMBL" id="ANOF01000140">
    <property type="protein sequence ID" value="EMI25107.1"/>
    <property type="molecule type" value="Genomic_DNA"/>
</dbReference>
<protein>
    <submittedName>
        <fullName evidence="2">Uncharacterized protein</fullName>
    </submittedName>
</protein>
<sequence length="59" mass="6793">MLNGRLNFRQDALPTERYGSRGRRERSSTSKNHDSATRRASDCSPLVHSHNNLAELIRR</sequence>
<evidence type="ECO:0000313" key="2">
    <source>
        <dbReference type="EMBL" id="EMI25107.1"/>
    </source>
</evidence>
<name>M5SBQ0_9BACT</name>
<evidence type="ECO:0000256" key="1">
    <source>
        <dbReference type="SAM" id="MobiDB-lite"/>
    </source>
</evidence>
<organism evidence="2 3">
    <name type="scientific">Rhodopirellula europaea SH398</name>
    <dbReference type="NCBI Taxonomy" id="1263868"/>
    <lineage>
        <taxon>Bacteria</taxon>
        <taxon>Pseudomonadati</taxon>
        <taxon>Planctomycetota</taxon>
        <taxon>Planctomycetia</taxon>
        <taxon>Pirellulales</taxon>
        <taxon>Pirellulaceae</taxon>
        <taxon>Rhodopirellula</taxon>
    </lineage>
</organism>
<accession>M5SBQ0</accession>
<dbReference type="AlphaFoldDB" id="M5SBQ0"/>
<feature type="region of interest" description="Disordered" evidence="1">
    <location>
        <begin position="1"/>
        <end position="59"/>
    </location>
</feature>